<sequence>MSNHRTACSFHQKWLNTHNTSTDLQPSQKHVAAATRIYTKSLNAVTNTVYSNRLGISYNTQLTVRRKDHPKAPDNTFEDIPVSAVSIPQLIKFVDTKRHHLIDRQHYIHKHIRHINFSKFCYKPNSLFPLPYSWHHKIRRFQPTDLIKFEEIFLSDEDLNSTWLGPSSSSQSSNIPLNVSSSHNETTSIDSFRNPTPPIERLFPSPPVLNPMHQRQLEIRAKKKAQTSQICQQRHAAIKREEAEAAEQRLIHDAFKFRVREFFAGPHPPLISMLNASVGYTSKQNFTKELSDEFDHLYMSESYNEVKLPLAFIKTSSNLLTDWQNDFHCFMIGSPVPSCITKAKKGRKKSKSRPIVNVPSYDDIWLSFNELYRAHMARNLNKFPMFTAQSVKRALPSTLDSQHSHEAVSAERKVRIDLVCFSR</sequence>
<dbReference type="EMBL" id="QKYT01000665">
    <property type="protein sequence ID" value="RIA82447.1"/>
    <property type="molecule type" value="Genomic_DNA"/>
</dbReference>
<feature type="compositionally biased region" description="Low complexity" evidence="1">
    <location>
        <begin position="167"/>
        <end position="182"/>
    </location>
</feature>
<evidence type="ECO:0000313" key="3">
    <source>
        <dbReference type="Proteomes" id="UP000265703"/>
    </source>
</evidence>
<proteinExistence type="predicted"/>
<evidence type="ECO:0000256" key="1">
    <source>
        <dbReference type="SAM" id="MobiDB-lite"/>
    </source>
</evidence>
<dbReference type="Proteomes" id="UP000265703">
    <property type="component" value="Unassembled WGS sequence"/>
</dbReference>
<feature type="region of interest" description="Disordered" evidence="1">
    <location>
        <begin position="165"/>
        <end position="195"/>
    </location>
</feature>
<reference evidence="2 3" key="1">
    <citation type="submission" date="2018-06" db="EMBL/GenBank/DDBJ databases">
        <title>Comparative genomics reveals the genomic features of Rhizophagus irregularis, R. cerebriforme, R. diaphanum and Gigaspora rosea, and their symbiotic lifestyle signature.</title>
        <authorList>
            <person name="Morin E."/>
            <person name="San Clemente H."/>
            <person name="Chen E.C.H."/>
            <person name="De La Providencia I."/>
            <person name="Hainaut M."/>
            <person name="Kuo A."/>
            <person name="Kohler A."/>
            <person name="Murat C."/>
            <person name="Tang N."/>
            <person name="Roy S."/>
            <person name="Loubradou J."/>
            <person name="Henrissat B."/>
            <person name="Grigoriev I.V."/>
            <person name="Corradi N."/>
            <person name="Roux C."/>
            <person name="Martin F.M."/>
        </authorList>
    </citation>
    <scope>NUCLEOTIDE SEQUENCE [LARGE SCALE GENOMIC DNA]</scope>
    <source>
        <strain evidence="2 3">DAOM 227022</strain>
    </source>
</reference>
<keyword evidence="3" id="KW-1185">Reference proteome</keyword>
<dbReference type="AlphaFoldDB" id="A0A397SEN1"/>
<accession>A0A397SEN1</accession>
<evidence type="ECO:0000313" key="2">
    <source>
        <dbReference type="EMBL" id="RIA82447.1"/>
    </source>
</evidence>
<gene>
    <name evidence="2" type="ORF">C1645_835352</name>
</gene>
<protein>
    <submittedName>
        <fullName evidence="2">Uncharacterized protein</fullName>
    </submittedName>
</protein>
<feature type="compositionally biased region" description="Polar residues" evidence="1">
    <location>
        <begin position="183"/>
        <end position="194"/>
    </location>
</feature>
<organism evidence="2 3">
    <name type="scientific">Glomus cerebriforme</name>
    <dbReference type="NCBI Taxonomy" id="658196"/>
    <lineage>
        <taxon>Eukaryota</taxon>
        <taxon>Fungi</taxon>
        <taxon>Fungi incertae sedis</taxon>
        <taxon>Mucoromycota</taxon>
        <taxon>Glomeromycotina</taxon>
        <taxon>Glomeromycetes</taxon>
        <taxon>Glomerales</taxon>
        <taxon>Glomeraceae</taxon>
        <taxon>Glomus</taxon>
    </lineage>
</organism>
<name>A0A397SEN1_9GLOM</name>
<comment type="caution">
    <text evidence="2">The sequence shown here is derived from an EMBL/GenBank/DDBJ whole genome shotgun (WGS) entry which is preliminary data.</text>
</comment>